<organism evidence="1 2">
    <name type="scientific">Staurois parvus</name>
    <dbReference type="NCBI Taxonomy" id="386267"/>
    <lineage>
        <taxon>Eukaryota</taxon>
        <taxon>Metazoa</taxon>
        <taxon>Chordata</taxon>
        <taxon>Craniata</taxon>
        <taxon>Vertebrata</taxon>
        <taxon>Euteleostomi</taxon>
        <taxon>Amphibia</taxon>
        <taxon>Batrachia</taxon>
        <taxon>Anura</taxon>
        <taxon>Neobatrachia</taxon>
        <taxon>Ranoidea</taxon>
        <taxon>Ranidae</taxon>
        <taxon>Staurois</taxon>
    </lineage>
</organism>
<feature type="non-terminal residue" evidence="1">
    <location>
        <position position="1"/>
    </location>
</feature>
<evidence type="ECO:0000313" key="2">
    <source>
        <dbReference type="Proteomes" id="UP001162483"/>
    </source>
</evidence>
<evidence type="ECO:0000313" key="1">
    <source>
        <dbReference type="EMBL" id="CAI9603160.1"/>
    </source>
</evidence>
<dbReference type="PANTHER" id="PTHR31702">
    <property type="entry name" value="TESTIS-EXPRESSED PROTEIN 33"/>
    <property type="match status" value="1"/>
</dbReference>
<name>A0ABN9G1C1_9NEOB</name>
<gene>
    <name evidence="1" type="ORF">SPARVUS_LOCUS13270509</name>
</gene>
<proteinExistence type="predicted"/>
<dbReference type="InterPro" id="IPR029234">
    <property type="entry name" value="CIMIP4"/>
</dbReference>
<protein>
    <submittedName>
        <fullName evidence="1">Uncharacterized protein</fullName>
    </submittedName>
</protein>
<accession>A0ABN9G1C1</accession>
<dbReference type="Proteomes" id="UP001162483">
    <property type="component" value="Unassembled WGS sequence"/>
</dbReference>
<reference evidence="1" key="1">
    <citation type="submission" date="2023-05" db="EMBL/GenBank/DDBJ databases">
        <authorList>
            <person name="Stuckert A."/>
        </authorList>
    </citation>
    <scope>NUCLEOTIDE SEQUENCE</scope>
</reference>
<dbReference type="EMBL" id="CATNWA010017795">
    <property type="protein sequence ID" value="CAI9603160.1"/>
    <property type="molecule type" value="Genomic_DNA"/>
</dbReference>
<dbReference type="PANTHER" id="PTHR31702:SF2">
    <property type="entry name" value="TESTIS-EXPRESSED PROTEIN 33"/>
    <property type="match status" value="1"/>
</dbReference>
<sequence>GPLSCYSAPPDIKEKRIETTVENKTGQCYRGSKPSEVRFFASRNEMSPEAVDICQPDIRNLIPANIRHKYGSSLVEQLISPEQVRNSLGDVDKRTRNMSRVTLKHATLKPWLMEEYPHKIYYELSHCLRSNVFPGIPIKQHSLAHDSYTAEVNERGRLNKSRNQHWHGRKTDDLGRWHESNFRYMALKKCLKQREAEGKK</sequence>
<keyword evidence="2" id="KW-1185">Reference proteome</keyword>
<comment type="caution">
    <text evidence="1">The sequence shown here is derived from an EMBL/GenBank/DDBJ whole genome shotgun (WGS) entry which is preliminary data.</text>
</comment>
<dbReference type="Pfam" id="PF15400">
    <property type="entry name" value="TEX33"/>
    <property type="match status" value="1"/>
</dbReference>